<dbReference type="SUPFAM" id="SSF111369">
    <property type="entry name" value="HlyD-like secretion proteins"/>
    <property type="match status" value="1"/>
</dbReference>
<dbReference type="PANTHER" id="PTHR30469:SF33">
    <property type="entry name" value="SLR1207 PROTEIN"/>
    <property type="match status" value="1"/>
</dbReference>
<dbReference type="Gene3D" id="2.40.420.20">
    <property type="match status" value="1"/>
</dbReference>
<keyword evidence="10" id="KW-1133">Transmembrane helix</keyword>
<feature type="compositionally biased region" description="Low complexity" evidence="9">
    <location>
        <begin position="382"/>
        <end position="391"/>
    </location>
</feature>
<dbReference type="GO" id="GO:1990195">
    <property type="term" value="C:macrolide transmembrane transporter complex"/>
    <property type="evidence" value="ECO:0007669"/>
    <property type="project" value="InterPro"/>
</dbReference>
<keyword evidence="16" id="KW-1185">Reference proteome</keyword>
<evidence type="ECO:0000256" key="7">
    <source>
        <dbReference type="ARBA" id="ARBA00023136"/>
    </source>
</evidence>
<dbReference type="InterPro" id="IPR030190">
    <property type="entry name" value="MacA_alpha-hairpin_sf"/>
</dbReference>
<dbReference type="GO" id="GO:1990281">
    <property type="term" value="C:efflux pump complex"/>
    <property type="evidence" value="ECO:0007669"/>
    <property type="project" value="TreeGrafter"/>
</dbReference>
<dbReference type="GO" id="GO:0015562">
    <property type="term" value="F:efflux transmembrane transporter activity"/>
    <property type="evidence" value="ECO:0007669"/>
    <property type="project" value="TreeGrafter"/>
</dbReference>
<keyword evidence="10" id="KW-0812">Transmembrane</keyword>
<comment type="caution">
    <text evidence="15">The sequence shown here is derived from an EMBL/GenBank/DDBJ whole genome shotgun (WGS) entry which is preliminary data.</text>
</comment>
<dbReference type="InterPro" id="IPR058626">
    <property type="entry name" value="MdtA-like_b-barrel"/>
</dbReference>
<protein>
    <submittedName>
        <fullName evidence="15">Efflux RND transporter periplasmic adaptor subunit</fullName>
    </submittedName>
</protein>
<evidence type="ECO:0000256" key="10">
    <source>
        <dbReference type="SAM" id="Phobius"/>
    </source>
</evidence>
<feature type="transmembrane region" description="Helical" evidence="10">
    <location>
        <begin position="20"/>
        <end position="41"/>
    </location>
</feature>
<dbReference type="Gene3D" id="2.40.30.170">
    <property type="match status" value="1"/>
</dbReference>
<feature type="domain" description="Multidrug resistance protein MdtA-like barrel-sandwich hybrid" evidence="12">
    <location>
        <begin position="74"/>
        <end position="227"/>
    </location>
</feature>
<organism evidence="15 16">
    <name type="scientific">Noviherbaspirillum sedimenti</name>
    <dbReference type="NCBI Taxonomy" id="2320865"/>
    <lineage>
        <taxon>Bacteria</taxon>
        <taxon>Pseudomonadati</taxon>
        <taxon>Pseudomonadota</taxon>
        <taxon>Betaproteobacteria</taxon>
        <taxon>Burkholderiales</taxon>
        <taxon>Oxalobacteraceae</taxon>
        <taxon>Noviherbaspirillum</taxon>
    </lineage>
</organism>
<dbReference type="GO" id="GO:1990961">
    <property type="term" value="P:xenobiotic detoxification by transmembrane export across the plasma membrane"/>
    <property type="evidence" value="ECO:0007669"/>
    <property type="project" value="InterPro"/>
</dbReference>
<comment type="similarity">
    <text evidence="2">Belongs to the membrane fusion protein (MFP) (TC 8.A.1) family.</text>
</comment>
<dbReference type="Pfam" id="PF25876">
    <property type="entry name" value="HH_MFP_RND"/>
    <property type="match status" value="1"/>
</dbReference>
<feature type="domain" description="Multidrug resistance protein MdtA-like alpha-helical hairpin" evidence="11">
    <location>
        <begin position="120"/>
        <end position="196"/>
    </location>
</feature>
<name>A0A3A3G2W3_9BURK</name>
<dbReference type="NCBIfam" id="TIGR01730">
    <property type="entry name" value="RND_mfp"/>
    <property type="match status" value="1"/>
</dbReference>
<dbReference type="InterPro" id="IPR058625">
    <property type="entry name" value="MdtA-like_BSH"/>
</dbReference>
<gene>
    <name evidence="15" type="ORF">D3878_15580</name>
</gene>
<proteinExistence type="inferred from homology"/>
<dbReference type="Pfam" id="PF25944">
    <property type="entry name" value="Beta-barrel_RND"/>
    <property type="match status" value="1"/>
</dbReference>
<dbReference type="PANTHER" id="PTHR30469">
    <property type="entry name" value="MULTIDRUG RESISTANCE PROTEIN MDTA"/>
    <property type="match status" value="1"/>
</dbReference>
<dbReference type="InterPro" id="IPR006143">
    <property type="entry name" value="RND_pump_MFP"/>
</dbReference>
<keyword evidence="5" id="KW-0997">Cell inner membrane</keyword>
<evidence type="ECO:0000259" key="11">
    <source>
        <dbReference type="Pfam" id="PF25876"/>
    </source>
</evidence>
<evidence type="ECO:0000256" key="3">
    <source>
        <dbReference type="ARBA" id="ARBA00022448"/>
    </source>
</evidence>
<dbReference type="OrthoDB" id="9784484at2"/>
<evidence type="ECO:0000259" key="12">
    <source>
        <dbReference type="Pfam" id="PF25917"/>
    </source>
</evidence>
<evidence type="ECO:0000256" key="9">
    <source>
        <dbReference type="SAM" id="MobiDB-lite"/>
    </source>
</evidence>
<dbReference type="Gene3D" id="2.40.50.100">
    <property type="match status" value="1"/>
</dbReference>
<keyword evidence="3" id="KW-0813">Transport</keyword>
<evidence type="ECO:0000256" key="4">
    <source>
        <dbReference type="ARBA" id="ARBA00022475"/>
    </source>
</evidence>
<dbReference type="GO" id="GO:0030313">
    <property type="term" value="C:cell envelope"/>
    <property type="evidence" value="ECO:0007669"/>
    <property type="project" value="UniProtKB-SubCell"/>
</dbReference>
<dbReference type="Gene3D" id="6.10.140.1990">
    <property type="match status" value="1"/>
</dbReference>
<evidence type="ECO:0000259" key="13">
    <source>
        <dbReference type="Pfam" id="PF25944"/>
    </source>
</evidence>
<dbReference type="Pfam" id="PF25917">
    <property type="entry name" value="BSH_RND"/>
    <property type="match status" value="1"/>
</dbReference>
<accession>A0A3A3G2W3</accession>
<feature type="domain" description="Multidrug resistance protein MdtA-like beta-barrel" evidence="13">
    <location>
        <begin position="234"/>
        <end position="309"/>
    </location>
</feature>
<evidence type="ECO:0000313" key="15">
    <source>
        <dbReference type="EMBL" id="RJG02823.1"/>
    </source>
</evidence>
<feature type="coiled-coil region" evidence="8">
    <location>
        <begin position="113"/>
        <end position="140"/>
    </location>
</feature>
<dbReference type="AlphaFoldDB" id="A0A3A3G2W3"/>
<dbReference type="GO" id="GO:0019898">
    <property type="term" value="C:extrinsic component of membrane"/>
    <property type="evidence" value="ECO:0007669"/>
    <property type="project" value="InterPro"/>
</dbReference>
<evidence type="ECO:0000256" key="1">
    <source>
        <dbReference type="ARBA" id="ARBA00004236"/>
    </source>
</evidence>
<dbReference type="PROSITE" id="PS51257">
    <property type="entry name" value="PROKAR_LIPOPROTEIN"/>
    <property type="match status" value="1"/>
</dbReference>
<dbReference type="Pfam" id="PF25967">
    <property type="entry name" value="RND-MFP_C"/>
    <property type="match status" value="1"/>
</dbReference>
<evidence type="ECO:0000313" key="16">
    <source>
        <dbReference type="Proteomes" id="UP000266327"/>
    </source>
</evidence>
<keyword evidence="7 10" id="KW-0472">Membrane</keyword>
<dbReference type="InterPro" id="IPR058627">
    <property type="entry name" value="MdtA-like_C"/>
</dbReference>
<dbReference type="Proteomes" id="UP000266327">
    <property type="component" value="Unassembled WGS sequence"/>
</dbReference>
<dbReference type="EMBL" id="QYUQ01000002">
    <property type="protein sequence ID" value="RJG02823.1"/>
    <property type="molecule type" value="Genomic_DNA"/>
</dbReference>
<keyword evidence="4" id="KW-1003">Cell membrane</keyword>
<reference evidence="16" key="1">
    <citation type="submission" date="2018-09" db="EMBL/GenBank/DDBJ databases">
        <authorList>
            <person name="Zhu H."/>
        </authorList>
    </citation>
    <scope>NUCLEOTIDE SEQUENCE [LARGE SCALE GENOMIC DNA]</scope>
    <source>
        <strain evidence="16">K1S02-23</strain>
    </source>
</reference>
<feature type="domain" description="Multidrug resistance protein MdtA-like C-terminal permuted SH3" evidence="14">
    <location>
        <begin position="317"/>
        <end position="378"/>
    </location>
</feature>
<evidence type="ECO:0000256" key="2">
    <source>
        <dbReference type="ARBA" id="ARBA00009477"/>
    </source>
</evidence>
<evidence type="ECO:0000259" key="14">
    <source>
        <dbReference type="Pfam" id="PF25967"/>
    </source>
</evidence>
<dbReference type="RefSeq" id="WP_119786323.1">
    <property type="nucleotide sequence ID" value="NZ_QYUQ01000002.1"/>
</dbReference>
<evidence type="ECO:0000256" key="5">
    <source>
        <dbReference type="ARBA" id="ARBA00022519"/>
    </source>
</evidence>
<feature type="region of interest" description="Disordered" evidence="9">
    <location>
        <begin position="381"/>
        <end position="406"/>
    </location>
</feature>
<keyword evidence="6 8" id="KW-0175">Coiled coil</keyword>
<evidence type="ECO:0000256" key="8">
    <source>
        <dbReference type="SAM" id="Coils"/>
    </source>
</evidence>
<evidence type="ECO:0000256" key="6">
    <source>
        <dbReference type="ARBA" id="ARBA00023054"/>
    </source>
</evidence>
<comment type="subcellular location">
    <subcellularLocation>
        <location evidence="1">Cell membrane</location>
    </subcellularLocation>
</comment>
<dbReference type="InterPro" id="IPR058624">
    <property type="entry name" value="MdtA-like_HH"/>
</dbReference>
<sequence>MSKKTTFAPVAGLLRSRKLIVVGVVVFAMFGCGVAASSYFAKKNAAPLNTVTVTQGDIEKTVTSLGKLKPKDYVDVGTQVSGQLKKVQVAIGDRVNKGDLIAEVDATVYETKIRTGRANLENLRAQLVQQQAEASLAQLQFDRNRDLLKERAISQETVEANQSALQVAKAKVAATQAQIKAAQATLDGDTANLGYTKIYAPMAGTVVSQTTLQGQTVNANQAAPVIVRVANLDTMTVWAQVAEADITKVKAGAPAYFTTLGNAERRWKGTVRQVMPTPETVNDVVLYNVLVDVDNRQQALMTDMTVQVFFVLDEARDALLVPLAALQPARGKDPSLYRARVAMADGVAERTVKVGVTNRTTAAVLSGLNAGDKVVVAQASPAQAGAGRNAGNTGGRQGARAMGPRL</sequence>